<dbReference type="EMBL" id="CP108021">
    <property type="protein sequence ID" value="WUM18293.1"/>
    <property type="molecule type" value="Genomic_DNA"/>
</dbReference>
<proteinExistence type="predicted"/>
<accession>A0AAU4JWV9</accession>
<evidence type="ECO:0000259" key="9">
    <source>
        <dbReference type="PROSITE" id="PS50893"/>
    </source>
</evidence>
<evidence type="ECO:0000256" key="3">
    <source>
        <dbReference type="ARBA" id="ARBA00022505"/>
    </source>
</evidence>
<evidence type="ECO:0000256" key="1">
    <source>
        <dbReference type="ARBA" id="ARBA00022448"/>
    </source>
</evidence>
<dbReference type="InterPro" id="IPR008995">
    <property type="entry name" value="Mo/tungstate-bd_C_term_dom"/>
</dbReference>
<evidence type="ECO:0000256" key="7">
    <source>
        <dbReference type="ARBA" id="ARBA00023136"/>
    </source>
</evidence>
<evidence type="ECO:0000256" key="4">
    <source>
        <dbReference type="ARBA" id="ARBA00022741"/>
    </source>
</evidence>
<organism evidence="11 12">
    <name type="scientific">Williamsia herbipolensis</name>
    <dbReference type="NCBI Taxonomy" id="1603258"/>
    <lineage>
        <taxon>Bacteria</taxon>
        <taxon>Bacillati</taxon>
        <taxon>Actinomycetota</taxon>
        <taxon>Actinomycetes</taxon>
        <taxon>Mycobacteriales</taxon>
        <taxon>Nocardiaceae</taxon>
        <taxon>Williamsia</taxon>
    </lineage>
</organism>
<dbReference type="PANTHER" id="PTHR43514:SF1">
    <property type="entry name" value="SULFATE_THIOSULFATE IMPORT ATP-BINDING PROTEIN CYSA"/>
    <property type="match status" value="1"/>
</dbReference>
<dbReference type="InterPro" id="IPR005116">
    <property type="entry name" value="Transp-assoc_OB_typ1"/>
</dbReference>
<dbReference type="SUPFAM" id="SSF50331">
    <property type="entry name" value="MOP-like"/>
    <property type="match status" value="1"/>
</dbReference>
<sequence>MTLRVRATSAAPDLDVDITVPDGSTVAVLGRNGAGKSSLLNLVAGLLRPTKGSISVGGRTLVDDDTFVAPHRRSVALLGQQSRLFPHMTVARNIAFAPASARLGRLEIRQRVERWADAVDVADLLDRKPHQLSGGQAQRVAVARALAADPAVLLLDEPFSALDVDVAARLRTLVGRVLADRGRIALLVTHDLVDAVTLADTAVVIAGGRVTAHGPVRDVLARPTDDFAARLAGLNLVTGRWDGEAVNADRLQVVGEPSADAVPTTGGGATAVFDPAAVAVYTEPPAHGSPRTVIAARVSEIAPAGSRASVRCVAGLAEITAEVSWAAIADLGLVAGTDVWLTVKAAEVTVYPAR</sequence>
<keyword evidence="4" id="KW-0547">Nucleotide-binding</keyword>
<dbReference type="PANTHER" id="PTHR43514">
    <property type="entry name" value="ABC TRANSPORTER I FAMILY MEMBER 10"/>
    <property type="match status" value="1"/>
</dbReference>
<evidence type="ECO:0000313" key="11">
    <source>
        <dbReference type="EMBL" id="WUM18293.1"/>
    </source>
</evidence>
<keyword evidence="5 11" id="KW-0067">ATP-binding</keyword>
<evidence type="ECO:0000256" key="5">
    <source>
        <dbReference type="ARBA" id="ARBA00022840"/>
    </source>
</evidence>
<dbReference type="AlphaFoldDB" id="A0AAU4JWV9"/>
<dbReference type="GO" id="GO:0016887">
    <property type="term" value="F:ATP hydrolysis activity"/>
    <property type="evidence" value="ECO:0007669"/>
    <property type="project" value="InterPro"/>
</dbReference>
<name>A0AAU4JWV9_9NOCA</name>
<dbReference type="Pfam" id="PF00005">
    <property type="entry name" value="ABC_tran"/>
    <property type="match status" value="1"/>
</dbReference>
<evidence type="ECO:0000256" key="6">
    <source>
        <dbReference type="ARBA" id="ARBA00022967"/>
    </source>
</evidence>
<dbReference type="InterPro" id="IPR017871">
    <property type="entry name" value="ABC_transporter-like_CS"/>
</dbReference>
<dbReference type="Gene3D" id="3.40.50.300">
    <property type="entry name" value="P-loop containing nucleotide triphosphate hydrolases"/>
    <property type="match status" value="1"/>
</dbReference>
<dbReference type="SUPFAM" id="SSF52540">
    <property type="entry name" value="P-loop containing nucleoside triphosphate hydrolases"/>
    <property type="match status" value="1"/>
</dbReference>
<protein>
    <submittedName>
        <fullName evidence="11">ATP-binding cassette domain-containing protein</fullName>
    </submittedName>
</protein>
<evidence type="ECO:0000259" key="10">
    <source>
        <dbReference type="PROSITE" id="PS51866"/>
    </source>
</evidence>
<dbReference type="SMART" id="SM00382">
    <property type="entry name" value="AAA"/>
    <property type="match status" value="1"/>
</dbReference>
<keyword evidence="12" id="KW-1185">Reference proteome</keyword>
<keyword evidence="3 8" id="KW-0500">Molybdenum</keyword>
<evidence type="ECO:0000256" key="8">
    <source>
        <dbReference type="PROSITE-ProRule" id="PRU01213"/>
    </source>
</evidence>
<dbReference type="GO" id="GO:0005524">
    <property type="term" value="F:ATP binding"/>
    <property type="evidence" value="ECO:0007669"/>
    <property type="project" value="UniProtKB-KW"/>
</dbReference>
<dbReference type="InterPro" id="IPR027417">
    <property type="entry name" value="P-loop_NTPase"/>
</dbReference>
<dbReference type="GO" id="GO:0015689">
    <property type="term" value="P:molybdate ion transport"/>
    <property type="evidence" value="ECO:0007669"/>
    <property type="project" value="InterPro"/>
</dbReference>
<dbReference type="KEGG" id="whr:OG579_11030"/>
<dbReference type="InterPro" id="IPR003593">
    <property type="entry name" value="AAA+_ATPase"/>
</dbReference>
<dbReference type="PROSITE" id="PS50893">
    <property type="entry name" value="ABC_TRANSPORTER_2"/>
    <property type="match status" value="1"/>
</dbReference>
<dbReference type="InterPro" id="IPR003439">
    <property type="entry name" value="ABC_transporter-like_ATP-bd"/>
</dbReference>
<keyword evidence="6" id="KW-1278">Translocase</keyword>
<evidence type="ECO:0000256" key="2">
    <source>
        <dbReference type="ARBA" id="ARBA00022475"/>
    </source>
</evidence>
<gene>
    <name evidence="11" type="ORF">OG579_11030</name>
</gene>
<dbReference type="Gene3D" id="2.40.50.100">
    <property type="match status" value="1"/>
</dbReference>
<dbReference type="Proteomes" id="UP001432128">
    <property type="component" value="Chromosome"/>
</dbReference>
<dbReference type="RefSeq" id="WP_328855967.1">
    <property type="nucleotide sequence ID" value="NZ_CP108021.1"/>
</dbReference>
<keyword evidence="7" id="KW-0472">Membrane</keyword>
<feature type="domain" description="Mop" evidence="10">
    <location>
        <begin position="287"/>
        <end position="352"/>
    </location>
</feature>
<dbReference type="PROSITE" id="PS00211">
    <property type="entry name" value="ABC_TRANSPORTER_1"/>
    <property type="match status" value="1"/>
</dbReference>
<feature type="domain" description="ABC transporter" evidence="9">
    <location>
        <begin position="3"/>
        <end position="232"/>
    </location>
</feature>
<evidence type="ECO:0000313" key="12">
    <source>
        <dbReference type="Proteomes" id="UP001432128"/>
    </source>
</evidence>
<reference evidence="11 12" key="1">
    <citation type="submission" date="2022-10" db="EMBL/GenBank/DDBJ databases">
        <title>The complete genomes of actinobacterial strains from the NBC collection.</title>
        <authorList>
            <person name="Joergensen T.S."/>
            <person name="Alvarez Arevalo M."/>
            <person name="Sterndorff E.B."/>
            <person name="Faurdal D."/>
            <person name="Vuksanovic O."/>
            <person name="Mourched A.-S."/>
            <person name="Charusanti P."/>
            <person name="Shaw S."/>
            <person name="Blin K."/>
            <person name="Weber T."/>
        </authorList>
    </citation>
    <scope>NUCLEOTIDE SEQUENCE [LARGE SCALE GENOMIC DNA]</scope>
    <source>
        <strain evidence="11 12">NBC_00319</strain>
    </source>
</reference>
<keyword evidence="2" id="KW-1003">Cell membrane</keyword>
<dbReference type="InterPro" id="IPR004606">
    <property type="entry name" value="Mop_domain"/>
</dbReference>
<dbReference type="Pfam" id="PF03459">
    <property type="entry name" value="TOBE"/>
    <property type="match status" value="1"/>
</dbReference>
<keyword evidence="1" id="KW-0813">Transport</keyword>
<dbReference type="InterPro" id="IPR050334">
    <property type="entry name" value="Molybdenum_import_ModC"/>
</dbReference>
<dbReference type="PROSITE" id="PS51866">
    <property type="entry name" value="MOP"/>
    <property type="match status" value="1"/>
</dbReference>